<dbReference type="PRINTS" id="PR00080">
    <property type="entry name" value="SDRFAMILY"/>
</dbReference>
<dbReference type="PROSITE" id="PS00061">
    <property type="entry name" value="ADH_SHORT"/>
    <property type="match status" value="1"/>
</dbReference>
<evidence type="ECO:0000313" key="5">
    <source>
        <dbReference type="Proteomes" id="UP000239990"/>
    </source>
</evidence>
<evidence type="ECO:0000256" key="1">
    <source>
        <dbReference type="ARBA" id="ARBA00006484"/>
    </source>
</evidence>
<dbReference type="OrthoDB" id="9809287at2"/>
<dbReference type="PANTHER" id="PTHR48107:SF16">
    <property type="entry name" value="NADPH-DEPENDENT ALDEHYDE REDUCTASE 1, CHLOROPLASTIC"/>
    <property type="match status" value="1"/>
</dbReference>
<dbReference type="InterPro" id="IPR036291">
    <property type="entry name" value="NAD(P)-bd_dom_sf"/>
</dbReference>
<dbReference type="AlphaFoldDB" id="A0A2S5GJZ1"/>
<feature type="region of interest" description="Disordered" evidence="3">
    <location>
        <begin position="1"/>
        <end position="30"/>
    </location>
</feature>
<dbReference type="PRINTS" id="PR00081">
    <property type="entry name" value="GDHRDH"/>
</dbReference>
<dbReference type="InterPro" id="IPR020904">
    <property type="entry name" value="Sc_DH/Rdtase_CS"/>
</dbReference>
<evidence type="ECO:0000256" key="3">
    <source>
        <dbReference type="SAM" id="MobiDB-lite"/>
    </source>
</evidence>
<evidence type="ECO:0000313" key="4">
    <source>
        <dbReference type="EMBL" id="PPA73299.1"/>
    </source>
</evidence>
<reference evidence="4 5" key="1">
    <citation type="submission" date="2018-02" db="EMBL/GenBank/DDBJ databases">
        <title>Draft Genome of Achromobacter spanius stain 6.</title>
        <authorList>
            <person name="Gunasekera T.S."/>
            <person name="Radwan O."/>
            <person name="Ruiz O.N."/>
        </authorList>
    </citation>
    <scope>NUCLEOTIDE SEQUENCE [LARGE SCALE GENOMIC DNA]</scope>
    <source>
        <strain evidence="4 5">6</strain>
    </source>
</reference>
<evidence type="ECO:0000256" key="2">
    <source>
        <dbReference type="ARBA" id="ARBA00023002"/>
    </source>
</evidence>
<dbReference type="Gene3D" id="3.40.50.720">
    <property type="entry name" value="NAD(P)-binding Rossmann-like Domain"/>
    <property type="match status" value="1"/>
</dbReference>
<dbReference type="SUPFAM" id="SSF51735">
    <property type="entry name" value="NAD(P)-binding Rossmann-fold domains"/>
    <property type="match status" value="1"/>
</dbReference>
<dbReference type="InterPro" id="IPR002347">
    <property type="entry name" value="SDR_fam"/>
</dbReference>
<dbReference type="EMBL" id="PREU01000016">
    <property type="protein sequence ID" value="PPA73299.1"/>
    <property type="molecule type" value="Genomic_DNA"/>
</dbReference>
<protein>
    <submittedName>
        <fullName evidence="4">Short-chain dehydrogenase</fullName>
    </submittedName>
</protein>
<dbReference type="Proteomes" id="UP000239990">
    <property type="component" value="Unassembled WGS sequence"/>
</dbReference>
<accession>A0A2S5GJZ1</accession>
<keyword evidence="2" id="KW-0560">Oxidoreductase</keyword>
<gene>
    <name evidence="4" type="ORF">C4E15_26705</name>
</gene>
<proteinExistence type="inferred from homology"/>
<name>A0A2S5GJZ1_9BURK</name>
<dbReference type="FunFam" id="3.40.50.720:FF:000084">
    <property type="entry name" value="Short-chain dehydrogenase reductase"/>
    <property type="match status" value="1"/>
</dbReference>
<dbReference type="Pfam" id="PF13561">
    <property type="entry name" value="adh_short_C2"/>
    <property type="match status" value="1"/>
</dbReference>
<organism evidence="4 5">
    <name type="scientific">Achromobacter spanius</name>
    <dbReference type="NCBI Taxonomy" id="217203"/>
    <lineage>
        <taxon>Bacteria</taxon>
        <taxon>Pseudomonadati</taxon>
        <taxon>Pseudomonadota</taxon>
        <taxon>Betaproteobacteria</taxon>
        <taxon>Burkholderiales</taxon>
        <taxon>Alcaligenaceae</taxon>
        <taxon>Achromobacter</taxon>
    </lineage>
</organism>
<dbReference type="RefSeq" id="WP_104145533.1">
    <property type="nucleotide sequence ID" value="NZ_PREU01000016.1"/>
</dbReference>
<comment type="similarity">
    <text evidence="1">Belongs to the short-chain dehydrogenases/reductases (SDR) family.</text>
</comment>
<dbReference type="GO" id="GO:0016614">
    <property type="term" value="F:oxidoreductase activity, acting on CH-OH group of donors"/>
    <property type="evidence" value="ECO:0007669"/>
    <property type="project" value="UniProtKB-ARBA"/>
</dbReference>
<sequence>MSKPSTPPQTGDRPHPTPPMPGQHLEKPGNEADMVLKPQYQAPGYEGSGKLKDMVALVTGGDSGIGRAVCVLFAREGADVAVVYLDEHEDAEETRRVVQAEGRRCVLIPGDVKDGAFCKSAVEQTVKEFGKLDILVNNAAYQQHIASLTDISDEQWEKTLTTNITGYFRMARAALPHLKTGASIINTGSVTGLQGSAKLLDYSSTKGAIHAFTRSLAANLASQGIRVNAVAPGPVWTPLNPADQSPEAIKEFGKKTDLGRPAQPEEIAPAYVFLASPVCASYITGIVLPITGSAGD</sequence>
<dbReference type="PANTHER" id="PTHR48107">
    <property type="entry name" value="NADPH-DEPENDENT ALDEHYDE REDUCTASE-LIKE PROTEIN, CHLOROPLASTIC-RELATED"/>
    <property type="match status" value="1"/>
</dbReference>
<comment type="caution">
    <text evidence="4">The sequence shown here is derived from an EMBL/GenBank/DDBJ whole genome shotgun (WGS) entry which is preliminary data.</text>
</comment>
<dbReference type="NCBIfam" id="NF005214">
    <property type="entry name" value="PRK06701.1"/>
    <property type="match status" value="1"/>
</dbReference>